<dbReference type="SMART" id="SM00342">
    <property type="entry name" value="HTH_ARAC"/>
    <property type="match status" value="1"/>
</dbReference>
<dbReference type="InterPro" id="IPR009057">
    <property type="entry name" value="Homeodomain-like_sf"/>
</dbReference>
<dbReference type="Proteomes" id="UP000193006">
    <property type="component" value="Chromosome"/>
</dbReference>
<dbReference type="InterPro" id="IPR018060">
    <property type="entry name" value="HTH_AraC"/>
</dbReference>
<dbReference type="STRING" id="199441.BkAM31D_07925"/>
<evidence type="ECO:0000313" key="5">
    <source>
        <dbReference type="EMBL" id="ARK29793.1"/>
    </source>
</evidence>
<keyword evidence="3" id="KW-0804">Transcription</keyword>
<dbReference type="PANTHER" id="PTHR43280">
    <property type="entry name" value="ARAC-FAMILY TRANSCRIPTIONAL REGULATOR"/>
    <property type="match status" value="1"/>
</dbReference>
<feature type="domain" description="HTH araC/xylS-type" evidence="4">
    <location>
        <begin position="304"/>
        <end position="402"/>
    </location>
</feature>
<dbReference type="KEGG" id="bkw:BkAM31D_07925"/>
<dbReference type="RefSeq" id="WP_066152552.1">
    <property type="nucleotide sequence ID" value="NZ_CP020814.1"/>
</dbReference>
<evidence type="ECO:0000256" key="2">
    <source>
        <dbReference type="ARBA" id="ARBA00023125"/>
    </source>
</evidence>
<gene>
    <name evidence="5" type="primary">rhaR</name>
    <name evidence="5" type="ORF">BkAM31D_07925</name>
</gene>
<evidence type="ECO:0000256" key="1">
    <source>
        <dbReference type="ARBA" id="ARBA00023015"/>
    </source>
</evidence>
<dbReference type="GO" id="GO:0003700">
    <property type="term" value="F:DNA-binding transcription factor activity"/>
    <property type="evidence" value="ECO:0007669"/>
    <property type="project" value="InterPro"/>
</dbReference>
<sequence length="404" mass="47271">MNESQIISTSMKIHYITNLNVYVLNQDGDLFYENESISIPMFMPGNNAENVKALYEIMTEDGEEEIVYSYINEWGLHYFGRRFRVLEQMYTIIIGPYFERTPNHYRLTIDYQLSNDQSQDLRVVCEKVHVLSGEQANSFASVLGQFRALLDQKLQTKIIVADKNKRSIKDQMNHIDEDAELVNVRYKIEKEFIYAVEQGDKKTALKLMNSSNMSTLFSFSERFPNQPLRRLKNLAIVLNTLLRTAARTSKVSSILIHRISEKYAFEIEQASQLTTLYKLEERMIEEYCDLILSNSLKKYSTLTQKIIEHLLSSYDKPLNKEELASIYHTHPSHLSRKFKQETSYTLSGYHQMLRLNKAKHLLKNENLSIEDISWVVGYEDSSYFARVFKKETGMTPSQFREEET</sequence>
<protein>
    <submittedName>
        <fullName evidence="5">HTH-type transcriptional activator RhaR</fullName>
    </submittedName>
</protein>
<dbReference type="Gene3D" id="1.10.10.60">
    <property type="entry name" value="Homeodomain-like"/>
    <property type="match status" value="2"/>
</dbReference>
<organism evidence="5 6">
    <name type="scientific">Halalkalibacter krulwichiae</name>
    <dbReference type="NCBI Taxonomy" id="199441"/>
    <lineage>
        <taxon>Bacteria</taxon>
        <taxon>Bacillati</taxon>
        <taxon>Bacillota</taxon>
        <taxon>Bacilli</taxon>
        <taxon>Bacillales</taxon>
        <taxon>Bacillaceae</taxon>
        <taxon>Halalkalibacter</taxon>
    </lineage>
</organism>
<dbReference type="InterPro" id="IPR018062">
    <property type="entry name" value="HTH_AraC-typ_CS"/>
</dbReference>
<dbReference type="PRINTS" id="PR00032">
    <property type="entry name" value="HTHARAC"/>
</dbReference>
<dbReference type="EMBL" id="CP020814">
    <property type="protein sequence ID" value="ARK29793.1"/>
    <property type="molecule type" value="Genomic_DNA"/>
</dbReference>
<proteinExistence type="predicted"/>
<evidence type="ECO:0000259" key="4">
    <source>
        <dbReference type="PROSITE" id="PS01124"/>
    </source>
</evidence>
<evidence type="ECO:0000313" key="6">
    <source>
        <dbReference type="Proteomes" id="UP000193006"/>
    </source>
</evidence>
<dbReference type="SUPFAM" id="SSF46689">
    <property type="entry name" value="Homeodomain-like"/>
    <property type="match status" value="2"/>
</dbReference>
<dbReference type="Pfam" id="PF12833">
    <property type="entry name" value="HTH_18"/>
    <property type="match status" value="1"/>
</dbReference>
<evidence type="ECO:0000256" key="3">
    <source>
        <dbReference type="ARBA" id="ARBA00023163"/>
    </source>
</evidence>
<dbReference type="AlphaFoldDB" id="A0A1X9MCC8"/>
<keyword evidence="1" id="KW-0805">Transcription regulation</keyword>
<reference evidence="5 6" key="1">
    <citation type="submission" date="2017-04" db="EMBL/GenBank/DDBJ databases">
        <title>Bacillus krulwichiae AM31D Genome sequencing and assembly.</title>
        <authorList>
            <person name="Krulwich T.A."/>
            <person name="Anastor L."/>
            <person name="Ehrlich R."/>
            <person name="Ehrlich G.D."/>
            <person name="Janto B."/>
        </authorList>
    </citation>
    <scope>NUCLEOTIDE SEQUENCE [LARGE SCALE GENOMIC DNA]</scope>
    <source>
        <strain evidence="5 6">AM31D</strain>
    </source>
</reference>
<keyword evidence="2" id="KW-0238">DNA-binding</keyword>
<keyword evidence="6" id="KW-1185">Reference proteome</keyword>
<dbReference type="InterPro" id="IPR020449">
    <property type="entry name" value="Tscrpt_reg_AraC-type_HTH"/>
</dbReference>
<dbReference type="PANTHER" id="PTHR43280:SF2">
    <property type="entry name" value="HTH-TYPE TRANSCRIPTIONAL REGULATOR EXSA"/>
    <property type="match status" value="1"/>
</dbReference>
<dbReference type="PROSITE" id="PS01124">
    <property type="entry name" value="HTH_ARAC_FAMILY_2"/>
    <property type="match status" value="1"/>
</dbReference>
<dbReference type="GO" id="GO:0043565">
    <property type="term" value="F:sequence-specific DNA binding"/>
    <property type="evidence" value="ECO:0007669"/>
    <property type="project" value="InterPro"/>
</dbReference>
<dbReference type="PROSITE" id="PS00041">
    <property type="entry name" value="HTH_ARAC_FAMILY_1"/>
    <property type="match status" value="1"/>
</dbReference>
<accession>A0A1X9MCC8</accession>
<name>A0A1X9MCC8_9BACI</name>